<evidence type="ECO:0000313" key="1">
    <source>
        <dbReference type="EMBL" id="EXZ45851.1"/>
    </source>
</evidence>
<evidence type="ECO:0000313" key="2">
    <source>
        <dbReference type="Proteomes" id="UP000022272"/>
    </source>
</evidence>
<dbReference type="PANTHER" id="PTHR21485:SF6">
    <property type="entry name" value="N-ACYLNEURAMINATE CYTIDYLYLTRANSFERASE-RELATED"/>
    <property type="match status" value="1"/>
</dbReference>
<dbReference type="EMBL" id="JGDM01000018">
    <property type="protein sequence ID" value="EXZ45851.1"/>
    <property type="molecule type" value="Genomic_DNA"/>
</dbReference>
<proteinExistence type="predicted"/>
<keyword evidence="1" id="KW-0808">Transferase</keyword>
<dbReference type="Gene3D" id="3.90.550.10">
    <property type="entry name" value="Spore Coat Polysaccharide Biosynthesis Protein SpsA, Chain A"/>
    <property type="match status" value="1"/>
</dbReference>
<comment type="caution">
    <text evidence="1">The sequence shown here is derived from an EMBL/GenBank/DDBJ whole genome shotgun (WGS) entry which is preliminary data.</text>
</comment>
<dbReference type="RefSeq" id="WP_005817326.1">
    <property type="nucleotide sequence ID" value="NZ_JGDM01000018.1"/>
</dbReference>
<dbReference type="AlphaFoldDB" id="A0A016BZ75"/>
<gene>
    <name evidence="1" type="primary">pseF</name>
    <name evidence="1" type="ORF">M076_1034</name>
</gene>
<organism evidence="1 2">
    <name type="scientific">Bacteroides fragilis str. 2-F-2 #4</name>
    <dbReference type="NCBI Taxonomy" id="1339280"/>
    <lineage>
        <taxon>Bacteria</taxon>
        <taxon>Pseudomonadati</taxon>
        <taxon>Bacteroidota</taxon>
        <taxon>Bacteroidia</taxon>
        <taxon>Bacteroidales</taxon>
        <taxon>Bacteroidaceae</taxon>
        <taxon>Bacteroides</taxon>
    </lineage>
</organism>
<name>A0A016BZ75_BACFG</name>
<dbReference type="Proteomes" id="UP000022272">
    <property type="component" value="Unassembled WGS sequence"/>
</dbReference>
<dbReference type="InterPro" id="IPR003329">
    <property type="entry name" value="Cytidylyl_trans"/>
</dbReference>
<reference evidence="1 2" key="1">
    <citation type="submission" date="2014-02" db="EMBL/GenBank/DDBJ databases">
        <authorList>
            <person name="Sears C."/>
            <person name="Carroll K."/>
            <person name="Sack B.R."/>
            <person name="Qadri F."/>
            <person name="Myers L.L."/>
            <person name="Chung G.-T."/>
            <person name="Escheverria P."/>
            <person name="Fraser C.M."/>
            <person name="Sadzewicz L."/>
            <person name="Shefchek K.A."/>
            <person name="Tallon L."/>
            <person name="Das S.P."/>
            <person name="Daugherty S."/>
            <person name="Mongodin E.F."/>
        </authorList>
    </citation>
    <scope>NUCLEOTIDE SEQUENCE [LARGE SCALE GENOMIC DNA]</scope>
    <source>
        <strain evidence="1 2">2-F-2 #4</strain>
    </source>
</reference>
<dbReference type="NCBIfam" id="TIGR03584">
    <property type="entry name" value="PseF"/>
    <property type="match status" value="1"/>
</dbReference>
<sequence length="236" mass="27509">MKNLAIIPARGGSKRIPRKNIKPFMGKPIIAYSIEAALQSGIFDEVMVSTDDEEIAEVAKQYGANVPFMRSKKNSDDHATMEDVIEEVLNEYCCQNKSFDSFCCILSTAPFLRSMSLINSHIKFLDGQYDSLFPVLRFTYPIQRALRQVDGRIVMREPQYIHSRSQDLEPMYHDSGLFYWMTVSKFMEVKEIFCDNSGMIELSDLEVQDIDTYEDWRMAEIKYQMLYHVDNNFNRR</sequence>
<protein>
    <submittedName>
        <fullName evidence="1">Pseudaminic acid CMP-transferase</fullName>
        <ecNumber evidence="1">2.7.7.-</ecNumber>
    </submittedName>
</protein>
<dbReference type="PANTHER" id="PTHR21485">
    <property type="entry name" value="HAD SUPERFAMILY MEMBERS CMAS AND KDSC"/>
    <property type="match status" value="1"/>
</dbReference>
<dbReference type="SUPFAM" id="SSF53448">
    <property type="entry name" value="Nucleotide-diphospho-sugar transferases"/>
    <property type="match status" value="1"/>
</dbReference>
<dbReference type="GO" id="GO:0008781">
    <property type="term" value="F:N-acylneuraminate cytidylyltransferase activity"/>
    <property type="evidence" value="ECO:0007669"/>
    <property type="project" value="TreeGrafter"/>
</dbReference>
<dbReference type="InterPro" id="IPR050793">
    <property type="entry name" value="CMP-NeuNAc_synthase"/>
</dbReference>
<dbReference type="Pfam" id="PF02348">
    <property type="entry name" value="CTP_transf_3"/>
    <property type="match status" value="1"/>
</dbReference>
<dbReference type="EC" id="2.7.7.-" evidence="1"/>
<accession>A0A016BZ75</accession>
<keyword evidence="1" id="KW-0548">Nucleotidyltransferase</keyword>
<dbReference type="PATRIC" id="fig|1339280.3.peg.1005"/>
<dbReference type="InterPro" id="IPR029044">
    <property type="entry name" value="Nucleotide-diphossugar_trans"/>
</dbReference>
<dbReference type="InterPro" id="IPR020039">
    <property type="entry name" value="PseF"/>
</dbReference>
<dbReference type="CDD" id="cd02513">
    <property type="entry name" value="CMP-NeuAc_Synthase"/>
    <property type="match status" value="1"/>
</dbReference>